<sequence length="79" mass="9087">LDLPMRVRNNNGAGKRSTREQQLQWMCSRQNCTICSRAWDHCLTYQRFLQEGFEVSDGTAAQVDMSKQTDVNHVPFLPA</sequence>
<feature type="non-terminal residue" evidence="1">
    <location>
        <position position="1"/>
    </location>
</feature>
<dbReference type="AlphaFoldDB" id="A0A0B6ZU23"/>
<organism evidence="1">
    <name type="scientific">Arion vulgaris</name>
    <dbReference type="NCBI Taxonomy" id="1028688"/>
    <lineage>
        <taxon>Eukaryota</taxon>
        <taxon>Metazoa</taxon>
        <taxon>Spiralia</taxon>
        <taxon>Lophotrochozoa</taxon>
        <taxon>Mollusca</taxon>
        <taxon>Gastropoda</taxon>
        <taxon>Heterobranchia</taxon>
        <taxon>Euthyneura</taxon>
        <taxon>Panpulmonata</taxon>
        <taxon>Eupulmonata</taxon>
        <taxon>Stylommatophora</taxon>
        <taxon>Helicina</taxon>
        <taxon>Arionoidea</taxon>
        <taxon>Arionidae</taxon>
        <taxon>Arion</taxon>
    </lineage>
</organism>
<evidence type="ECO:0000313" key="1">
    <source>
        <dbReference type="EMBL" id="CEK72058.1"/>
    </source>
</evidence>
<gene>
    <name evidence="1" type="primary">ORF80925</name>
</gene>
<name>A0A0B6ZU23_9EUPU</name>
<accession>A0A0B6ZU23</accession>
<protein>
    <submittedName>
        <fullName evidence="1">Uncharacterized protein</fullName>
    </submittedName>
</protein>
<proteinExistence type="predicted"/>
<reference evidence="1" key="1">
    <citation type="submission" date="2014-12" db="EMBL/GenBank/DDBJ databases">
        <title>Insight into the proteome of Arion vulgaris.</title>
        <authorList>
            <person name="Aradska J."/>
            <person name="Bulat T."/>
            <person name="Smidak R."/>
            <person name="Sarate P."/>
            <person name="Gangsoo J."/>
            <person name="Sialana F."/>
            <person name="Bilban M."/>
            <person name="Lubec G."/>
        </authorList>
    </citation>
    <scope>NUCLEOTIDE SEQUENCE</scope>
    <source>
        <tissue evidence="1">Skin</tissue>
    </source>
</reference>
<dbReference type="EMBL" id="HACG01025193">
    <property type="protein sequence ID" value="CEK72058.1"/>
    <property type="molecule type" value="Transcribed_RNA"/>
</dbReference>